<evidence type="ECO:0000256" key="3">
    <source>
        <dbReference type="ARBA" id="ARBA00022989"/>
    </source>
</evidence>
<keyword evidence="8" id="KW-1185">Reference proteome</keyword>
<feature type="transmembrane region" description="Helical" evidence="5">
    <location>
        <begin position="127"/>
        <end position="146"/>
    </location>
</feature>
<feature type="transmembrane region" description="Helical" evidence="5">
    <location>
        <begin position="20"/>
        <end position="40"/>
    </location>
</feature>
<evidence type="ECO:0000259" key="6">
    <source>
        <dbReference type="Pfam" id="PF00999"/>
    </source>
</evidence>
<dbReference type="InterPro" id="IPR004712">
    <property type="entry name" value="Na+/H+_antiporter_fungi"/>
</dbReference>
<feature type="transmembrane region" description="Helical" evidence="5">
    <location>
        <begin position="183"/>
        <end position="202"/>
    </location>
</feature>
<evidence type="ECO:0000313" key="7">
    <source>
        <dbReference type="EMBL" id="MBB5363755.1"/>
    </source>
</evidence>
<evidence type="ECO:0000313" key="8">
    <source>
        <dbReference type="Proteomes" id="UP000552709"/>
    </source>
</evidence>
<keyword evidence="2 5" id="KW-0812">Transmembrane</keyword>
<dbReference type="Pfam" id="PF00999">
    <property type="entry name" value="Na_H_Exchanger"/>
    <property type="match status" value="1"/>
</dbReference>
<evidence type="ECO:0000256" key="1">
    <source>
        <dbReference type="ARBA" id="ARBA00004141"/>
    </source>
</evidence>
<keyword evidence="4 5" id="KW-0472">Membrane</keyword>
<sequence length="235" mass="25286">MTVALRLPRAYTARSWRPLAVLLGIVMSLMWLTSSLLAFLMLNVPILVALLIGAIVTPTDPVVASSLVTGEAAKSTLPEDARHLLSAESSINDRLAFLLVYLPILLLLNPTGSALEHWLTTSLLREIVGGILIGVLLGHGAGRLLLWCERRQLIEQPSFLSTTIALALLVLGGVKLLGMNGVLAVFVAGVAFDRIVGGSRRAKEHKVQEAVNQFFSIPIFVLFGLLAPVAEWLAL</sequence>
<dbReference type="PANTHER" id="PTHR31382:SF1">
    <property type="entry name" value="SODIUM ION_PROTON EXCHANGER (EUROFUNG)"/>
    <property type="match status" value="1"/>
</dbReference>
<dbReference type="Gene3D" id="1.20.1530.20">
    <property type="match status" value="1"/>
</dbReference>
<comment type="caution">
    <text evidence="7">The sequence shown here is derived from an EMBL/GenBank/DDBJ whole genome shotgun (WGS) entry which is preliminary data.</text>
</comment>
<feature type="transmembrane region" description="Helical" evidence="5">
    <location>
        <begin position="95"/>
        <end position="115"/>
    </location>
</feature>
<gene>
    <name evidence="7" type="ORF">HNQ08_002862</name>
</gene>
<comment type="subcellular location">
    <subcellularLocation>
        <location evidence="1">Membrane</location>
        <topology evidence="1">Multi-pass membrane protein</topology>
    </subcellularLocation>
</comment>
<feature type="domain" description="Cation/H+ exchanger transmembrane" evidence="6">
    <location>
        <begin position="4"/>
        <end position="228"/>
    </location>
</feature>
<feature type="transmembrane region" description="Helical" evidence="5">
    <location>
        <begin position="46"/>
        <end position="68"/>
    </location>
</feature>
<dbReference type="GO" id="GO:0120029">
    <property type="term" value="P:proton export across plasma membrane"/>
    <property type="evidence" value="ECO:0007669"/>
    <property type="project" value="InterPro"/>
</dbReference>
<keyword evidence="3 5" id="KW-1133">Transmembrane helix</keyword>
<evidence type="ECO:0000256" key="5">
    <source>
        <dbReference type="SAM" id="Phobius"/>
    </source>
</evidence>
<dbReference type="Proteomes" id="UP000552709">
    <property type="component" value="Unassembled WGS sequence"/>
</dbReference>
<dbReference type="GO" id="GO:0042391">
    <property type="term" value="P:regulation of membrane potential"/>
    <property type="evidence" value="ECO:0007669"/>
    <property type="project" value="InterPro"/>
</dbReference>
<evidence type="ECO:0000256" key="4">
    <source>
        <dbReference type="ARBA" id="ARBA00023136"/>
    </source>
</evidence>
<dbReference type="PANTHER" id="PTHR31382">
    <property type="entry name" value="NA(+)/H(+) ANTIPORTER"/>
    <property type="match status" value="1"/>
</dbReference>
<dbReference type="GO" id="GO:0036376">
    <property type="term" value="P:sodium ion export across plasma membrane"/>
    <property type="evidence" value="ECO:0007669"/>
    <property type="project" value="InterPro"/>
</dbReference>
<dbReference type="InterPro" id="IPR006153">
    <property type="entry name" value="Cation/H_exchanger_TM"/>
</dbReference>
<accession>A0A7W8JV14</accession>
<organism evidence="7 8">
    <name type="scientific">Deinococcus humi</name>
    <dbReference type="NCBI Taxonomy" id="662880"/>
    <lineage>
        <taxon>Bacteria</taxon>
        <taxon>Thermotogati</taxon>
        <taxon>Deinococcota</taxon>
        <taxon>Deinococci</taxon>
        <taxon>Deinococcales</taxon>
        <taxon>Deinococcaceae</taxon>
        <taxon>Deinococcus</taxon>
    </lineage>
</organism>
<dbReference type="InterPro" id="IPR038770">
    <property type="entry name" value="Na+/solute_symporter_sf"/>
</dbReference>
<protein>
    <submittedName>
        <fullName evidence="7">NhaP-type Na+/H+ or K+/H+ antiporter</fullName>
    </submittedName>
</protein>
<dbReference type="AlphaFoldDB" id="A0A7W8JV14"/>
<feature type="transmembrane region" description="Helical" evidence="5">
    <location>
        <begin position="158"/>
        <end position="177"/>
    </location>
</feature>
<evidence type="ECO:0000256" key="2">
    <source>
        <dbReference type="ARBA" id="ARBA00022692"/>
    </source>
</evidence>
<reference evidence="7 8" key="1">
    <citation type="submission" date="2020-08" db="EMBL/GenBank/DDBJ databases">
        <title>Genomic Encyclopedia of Type Strains, Phase IV (KMG-IV): sequencing the most valuable type-strain genomes for metagenomic binning, comparative biology and taxonomic classification.</title>
        <authorList>
            <person name="Goeker M."/>
        </authorList>
    </citation>
    <scope>NUCLEOTIDE SEQUENCE [LARGE SCALE GENOMIC DNA]</scope>
    <source>
        <strain evidence="7 8">DSM 27939</strain>
    </source>
</reference>
<dbReference type="EMBL" id="JACHFL010000007">
    <property type="protein sequence ID" value="MBB5363755.1"/>
    <property type="molecule type" value="Genomic_DNA"/>
</dbReference>
<feature type="transmembrane region" description="Helical" evidence="5">
    <location>
        <begin position="214"/>
        <end position="234"/>
    </location>
</feature>
<name>A0A7W8JV14_9DEIO</name>
<dbReference type="GO" id="GO:0005886">
    <property type="term" value="C:plasma membrane"/>
    <property type="evidence" value="ECO:0007669"/>
    <property type="project" value="InterPro"/>
</dbReference>
<proteinExistence type="predicted"/>
<dbReference type="GO" id="GO:0015385">
    <property type="term" value="F:sodium:proton antiporter activity"/>
    <property type="evidence" value="ECO:0007669"/>
    <property type="project" value="InterPro"/>
</dbReference>